<evidence type="ECO:0000256" key="5">
    <source>
        <dbReference type="ARBA" id="ARBA00023242"/>
    </source>
</evidence>
<keyword evidence="13" id="KW-1185">Reference proteome</keyword>
<dbReference type="OrthoDB" id="44867at2759"/>
<evidence type="ECO:0000313" key="12">
    <source>
        <dbReference type="EMBL" id="GMF27879.1"/>
    </source>
</evidence>
<dbReference type="SMART" id="SM00440">
    <property type="entry name" value="ZnF_C2C2"/>
    <property type="match status" value="1"/>
</dbReference>
<dbReference type="InterPro" id="IPR035100">
    <property type="entry name" value="TF_IIS-typ"/>
</dbReference>
<dbReference type="PIRSF" id="PIRSF006704">
    <property type="entry name" value="TF_IIS"/>
    <property type="match status" value="1"/>
</dbReference>
<gene>
    <name evidence="12" type="ORF">Plil01_001169600</name>
</gene>
<dbReference type="PROSITE" id="PS51319">
    <property type="entry name" value="TFIIS_N"/>
    <property type="match status" value="1"/>
</dbReference>
<dbReference type="CDD" id="cd13749">
    <property type="entry name" value="Zn-ribbon_TFIIS"/>
    <property type="match status" value="1"/>
</dbReference>
<evidence type="ECO:0000256" key="7">
    <source>
        <dbReference type="PROSITE-ProRule" id="PRU00649"/>
    </source>
</evidence>
<dbReference type="InterPro" id="IPR003617">
    <property type="entry name" value="TFIIS/CRSP70_N_sub"/>
</dbReference>
<dbReference type="InterPro" id="IPR003618">
    <property type="entry name" value="TFIIS_cen_dom"/>
</dbReference>
<evidence type="ECO:0000259" key="9">
    <source>
        <dbReference type="PROSITE" id="PS51133"/>
    </source>
</evidence>
<dbReference type="InterPro" id="IPR035441">
    <property type="entry name" value="TFIIS/LEDGF_dom_sf"/>
</dbReference>
<dbReference type="InterPro" id="IPR036575">
    <property type="entry name" value="TFIIS_cen_dom_sf"/>
</dbReference>
<dbReference type="SUPFAM" id="SSF57783">
    <property type="entry name" value="Zinc beta-ribbon"/>
    <property type="match status" value="1"/>
</dbReference>
<dbReference type="Gene3D" id="2.20.25.10">
    <property type="match status" value="1"/>
</dbReference>
<dbReference type="PROSITE" id="PS51133">
    <property type="entry name" value="ZF_TFIIS_2"/>
    <property type="match status" value="1"/>
</dbReference>
<dbReference type="Proteomes" id="UP001165083">
    <property type="component" value="Unassembled WGS sequence"/>
</dbReference>
<feature type="domain" description="TFIIS central" evidence="11">
    <location>
        <begin position="202"/>
        <end position="316"/>
    </location>
</feature>
<dbReference type="SUPFAM" id="SSF47676">
    <property type="entry name" value="Conserved domain common to transcription factors TFIIS, elongin A, CRSP70"/>
    <property type="match status" value="1"/>
</dbReference>
<reference evidence="12" key="1">
    <citation type="submission" date="2023-04" db="EMBL/GenBank/DDBJ databases">
        <title>Phytophthora lilii NBRC 32176.</title>
        <authorList>
            <person name="Ichikawa N."/>
            <person name="Sato H."/>
            <person name="Tonouchi N."/>
        </authorList>
    </citation>
    <scope>NUCLEOTIDE SEQUENCE</scope>
    <source>
        <strain evidence="12">NBRC 32176</strain>
    </source>
</reference>
<dbReference type="Pfam" id="PF01096">
    <property type="entry name" value="Zn_ribbon_TFIIS"/>
    <property type="match status" value="1"/>
</dbReference>
<comment type="caution">
    <text evidence="12">The sequence shown here is derived from an EMBL/GenBank/DDBJ whole genome shotgun (WGS) entry which is preliminary data.</text>
</comment>
<dbReference type="PANTHER" id="PTHR11477:SF0">
    <property type="entry name" value="IP08861P-RELATED"/>
    <property type="match status" value="1"/>
</dbReference>
<evidence type="ECO:0000256" key="6">
    <source>
        <dbReference type="PROSITE-ProRule" id="PRU00472"/>
    </source>
</evidence>
<dbReference type="AlphaFoldDB" id="A0A9W6X2T4"/>
<organism evidence="12 13">
    <name type="scientific">Phytophthora lilii</name>
    <dbReference type="NCBI Taxonomy" id="2077276"/>
    <lineage>
        <taxon>Eukaryota</taxon>
        <taxon>Sar</taxon>
        <taxon>Stramenopiles</taxon>
        <taxon>Oomycota</taxon>
        <taxon>Peronosporomycetes</taxon>
        <taxon>Peronosporales</taxon>
        <taxon>Peronosporaceae</taxon>
        <taxon>Phytophthora</taxon>
    </lineage>
</organism>
<dbReference type="Gene3D" id="1.10.472.30">
    <property type="entry name" value="Transcription elongation factor S-II, central domain"/>
    <property type="match status" value="1"/>
</dbReference>
<feature type="domain" description="TFIIS N-terminal" evidence="10">
    <location>
        <begin position="71"/>
        <end position="146"/>
    </location>
</feature>
<feature type="compositionally biased region" description="Basic and acidic residues" evidence="8">
    <location>
        <begin position="50"/>
        <end position="70"/>
    </location>
</feature>
<dbReference type="CDD" id="cd00183">
    <property type="entry name" value="TFIIS_I"/>
    <property type="match status" value="1"/>
</dbReference>
<accession>A0A9W6X2T4</accession>
<keyword evidence="4" id="KW-0862">Zinc</keyword>
<keyword evidence="2" id="KW-0479">Metal-binding</keyword>
<dbReference type="SMART" id="SM00509">
    <property type="entry name" value="TFS2N"/>
    <property type="match status" value="1"/>
</dbReference>
<dbReference type="PROSITE" id="PS51321">
    <property type="entry name" value="TFIIS_CENTRAL"/>
    <property type="match status" value="1"/>
</dbReference>
<dbReference type="GO" id="GO:0005634">
    <property type="term" value="C:nucleus"/>
    <property type="evidence" value="ECO:0007669"/>
    <property type="project" value="UniProtKB-SubCell"/>
</dbReference>
<evidence type="ECO:0000256" key="8">
    <source>
        <dbReference type="SAM" id="MobiDB-lite"/>
    </source>
</evidence>
<dbReference type="EMBL" id="BSXW01000685">
    <property type="protein sequence ID" value="GMF27879.1"/>
    <property type="molecule type" value="Genomic_DNA"/>
</dbReference>
<dbReference type="SUPFAM" id="SSF46942">
    <property type="entry name" value="Elongation factor TFIIS domain 2"/>
    <property type="match status" value="1"/>
</dbReference>
<feature type="domain" description="TFIIS-type" evidence="9">
    <location>
        <begin position="331"/>
        <end position="371"/>
    </location>
</feature>
<comment type="subcellular location">
    <subcellularLocation>
        <location evidence="1 7">Nucleus</location>
    </subcellularLocation>
</comment>
<keyword evidence="3 6" id="KW-0863">Zinc-finger</keyword>
<evidence type="ECO:0000259" key="10">
    <source>
        <dbReference type="PROSITE" id="PS51319"/>
    </source>
</evidence>
<feature type="compositionally biased region" description="Low complexity" evidence="8">
    <location>
        <begin position="35"/>
        <end position="49"/>
    </location>
</feature>
<dbReference type="GO" id="GO:0008270">
    <property type="term" value="F:zinc ion binding"/>
    <property type="evidence" value="ECO:0007669"/>
    <property type="project" value="UniProtKB-KW"/>
</dbReference>
<evidence type="ECO:0000256" key="4">
    <source>
        <dbReference type="ARBA" id="ARBA00022833"/>
    </source>
</evidence>
<protein>
    <submittedName>
        <fullName evidence="12">Unnamed protein product</fullName>
    </submittedName>
</protein>
<proteinExistence type="predicted"/>
<dbReference type="GO" id="GO:0006351">
    <property type="term" value="P:DNA-templated transcription"/>
    <property type="evidence" value="ECO:0007669"/>
    <property type="project" value="InterPro"/>
</dbReference>
<dbReference type="Gene3D" id="1.20.930.10">
    <property type="entry name" value="Conserved domain common to transcription factors TFIIS, elongin A, CRSP70"/>
    <property type="match status" value="1"/>
</dbReference>
<evidence type="ECO:0000256" key="1">
    <source>
        <dbReference type="ARBA" id="ARBA00004123"/>
    </source>
</evidence>
<dbReference type="Pfam" id="PF07500">
    <property type="entry name" value="TFIIS_M"/>
    <property type="match status" value="1"/>
</dbReference>
<dbReference type="InterPro" id="IPR001222">
    <property type="entry name" value="Znf_TFIIS"/>
</dbReference>
<dbReference type="SMART" id="SM00510">
    <property type="entry name" value="TFS2M"/>
    <property type="match status" value="1"/>
</dbReference>
<evidence type="ECO:0000259" key="11">
    <source>
        <dbReference type="PROSITE" id="PS51321"/>
    </source>
</evidence>
<feature type="region of interest" description="Disordered" evidence="8">
    <location>
        <begin position="146"/>
        <end position="183"/>
    </location>
</feature>
<evidence type="ECO:0000256" key="3">
    <source>
        <dbReference type="ARBA" id="ARBA00022771"/>
    </source>
</evidence>
<evidence type="ECO:0000313" key="13">
    <source>
        <dbReference type="Proteomes" id="UP001165083"/>
    </source>
</evidence>
<evidence type="ECO:0000256" key="2">
    <source>
        <dbReference type="ARBA" id="ARBA00022723"/>
    </source>
</evidence>
<sequence>MCCTLVRCTPRRFRGESEPAEEGASEWRPPGATWSVSSQEAAQAQVQEPEVARSEPRFRRPEPPQTMEDAKQLHRRLLKFTRGDVTDEGEALDVLRALEKTSVTYAILKETKLGHTVGKLRKHENEKIASLARLLVKSWKNMALSPRPAAPEKAAPSNGSSKTHHHKKESPSAGSNGLKAAPKPAAAKVSNSAFIPAGLDKVRATVRTKLKEILEASEGGDPGQVAAAVEVAMARTYHMGAPGEQKKEYMAKYRQLSFNLKKNGELRQNLLDDSVSGDQLVKMSAEELATEEKRAQIEKLRDDAFQEARLDWAEANHDKIQKQTGTEGTKGLFTCGRCKSSKTSNTQKQTRSADEPMTVFVMCHNCGNRWKC</sequence>
<feature type="region of interest" description="Disordered" evidence="8">
    <location>
        <begin position="13"/>
        <end position="70"/>
    </location>
</feature>
<dbReference type="PANTHER" id="PTHR11477">
    <property type="entry name" value="TRANSCRIPTION FACTOR S-II ZINC FINGER DOMAIN-CONTAINING PROTEIN"/>
    <property type="match status" value="1"/>
</dbReference>
<dbReference type="Pfam" id="PF08711">
    <property type="entry name" value="Med26"/>
    <property type="match status" value="1"/>
</dbReference>
<dbReference type="GO" id="GO:0003676">
    <property type="term" value="F:nucleic acid binding"/>
    <property type="evidence" value="ECO:0007669"/>
    <property type="project" value="InterPro"/>
</dbReference>
<name>A0A9W6X2T4_9STRA</name>
<dbReference type="InterPro" id="IPR017923">
    <property type="entry name" value="TFIIS_N"/>
</dbReference>
<keyword evidence="5 7" id="KW-0539">Nucleus</keyword>